<gene>
    <name evidence="4" type="ORF">RI543_000344</name>
</gene>
<dbReference type="Proteomes" id="UP001306508">
    <property type="component" value="Unassembled WGS sequence"/>
</dbReference>
<accession>A0AAN7WTG2</accession>
<evidence type="ECO:0000256" key="1">
    <source>
        <dbReference type="ARBA" id="ARBA00008645"/>
    </source>
</evidence>
<reference evidence="5" key="1">
    <citation type="submission" date="2023-07" db="EMBL/GenBank/DDBJ databases">
        <title>A draft genome of Kazachstania heterogenica Y-27499.</title>
        <authorList>
            <person name="Donic C."/>
            <person name="Kralova J.S."/>
            <person name="Fidel L."/>
            <person name="Ben-Dor S."/>
            <person name="Jung S."/>
        </authorList>
    </citation>
    <scope>NUCLEOTIDE SEQUENCE [LARGE SCALE GENOMIC DNA]</scope>
    <source>
        <strain evidence="5">Y27499</strain>
    </source>
</reference>
<evidence type="ECO:0000313" key="4">
    <source>
        <dbReference type="EMBL" id="KAK5782407.1"/>
    </source>
</evidence>
<name>A0AAN7WTG2_9SACH</name>
<organism evidence="4 5">
    <name type="scientific">Arxiozyma heterogenica</name>
    <dbReference type="NCBI Taxonomy" id="278026"/>
    <lineage>
        <taxon>Eukaryota</taxon>
        <taxon>Fungi</taxon>
        <taxon>Dikarya</taxon>
        <taxon>Ascomycota</taxon>
        <taxon>Saccharomycotina</taxon>
        <taxon>Saccharomycetes</taxon>
        <taxon>Saccharomycetales</taxon>
        <taxon>Saccharomycetaceae</taxon>
        <taxon>Arxiozyma</taxon>
    </lineage>
</organism>
<dbReference type="InterPro" id="IPR029058">
    <property type="entry name" value="AB_hydrolase_fold"/>
</dbReference>
<protein>
    <recommendedName>
        <fullName evidence="3">AB hydrolase-1 domain-containing protein</fullName>
    </recommendedName>
</protein>
<evidence type="ECO:0000313" key="5">
    <source>
        <dbReference type="Proteomes" id="UP001306508"/>
    </source>
</evidence>
<keyword evidence="2" id="KW-0378">Hydrolase</keyword>
<proteinExistence type="inferred from homology"/>
<dbReference type="GO" id="GO:0052689">
    <property type="term" value="F:carboxylic ester hydrolase activity"/>
    <property type="evidence" value="ECO:0007669"/>
    <property type="project" value="TreeGrafter"/>
</dbReference>
<dbReference type="PANTHER" id="PTHR46118">
    <property type="entry name" value="PROTEIN ABHD11"/>
    <property type="match status" value="1"/>
</dbReference>
<evidence type="ECO:0000256" key="2">
    <source>
        <dbReference type="ARBA" id="ARBA00022801"/>
    </source>
</evidence>
<feature type="domain" description="AB hydrolase-1" evidence="3">
    <location>
        <begin position="26"/>
        <end position="138"/>
    </location>
</feature>
<dbReference type="EMBL" id="JAWIZZ010000006">
    <property type="protein sequence ID" value="KAK5782407.1"/>
    <property type="molecule type" value="Genomic_DNA"/>
</dbReference>
<dbReference type="GO" id="GO:0005739">
    <property type="term" value="C:mitochondrion"/>
    <property type="evidence" value="ECO:0007669"/>
    <property type="project" value="TreeGrafter"/>
</dbReference>
<comment type="similarity">
    <text evidence="1">Belongs to the AB hydrolase superfamily.</text>
</comment>
<keyword evidence="5" id="KW-1185">Reference proteome</keyword>
<dbReference type="SUPFAM" id="SSF53474">
    <property type="entry name" value="alpha/beta-Hydrolases"/>
    <property type="match status" value="1"/>
</dbReference>
<dbReference type="Pfam" id="PF00561">
    <property type="entry name" value="Abhydrolase_1"/>
    <property type="match status" value="1"/>
</dbReference>
<evidence type="ECO:0000259" key="3">
    <source>
        <dbReference type="Pfam" id="PF00561"/>
    </source>
</evidence>
<dbReference type="Gene3D" id="3.40.50.1820">
    <property type="entry name" value="alpha/beta hydrolase"/>
    <property type="match status" value="1"/>
</dbReference>
<dbReference type="InterPro" id="IPR000073">
    <property type="entry name" value="AB_hydrolase_1"/>
</dbReference>
<dbReference type="AlphaFoldDB" id="A0AAN7WTG2"/>
<dbReference type="PANTHER" id="PTHR46118:SF4">
    <property type="entry name" value="PROTEIN ABHD11"/>
    <property type="match status" value="1"/>
</dbReference>
<comment type="caution">
    <text evidence="4">The sequence shown here is derived from an EMBL/GenBank/DDBJ whole genome shotgun (WGS) entry which is preliminary data.</text>
</comment>
<sequence length="288" mass="32958">MPLPFKQVTDLSYSVLKSSTRHCTKPIIINLHGFLGSRNTFHELNRAIKKEIDTDIYTVDLRNHGKSPQCHPMTYEVLNNDLNHFIENEIGRKTILDRGINIIGFSMGAKVGLLNAIKSNRCHNIKKIVSIDMPPYVTPLLPTKLTLNMQLIKEIHEGKIKIEPGSKTWKKECIGMLGWYFGAGFINVKSNDKENGDDHIRYYLPIEEFPNILCDLKQWPNNLPPAKCNETEVLFLRGLSSPLFTDDYSLLDVHFPHRRIIEFSAGHSLLFEQFNKASKVIVDFLKGK</sequence>